<evidence type="ECO:0000259" key="2">
    <source>
        <dbReference type="Pfam" id="PF00724"/>
    </source>
</evidence>
<reference evidence="3 4" key="1">
    <citation type="journal article" date="2015" name="Front. Microbiol.">
        <title>Genome sequence of the plant growth promoting endophytic yeast Rhodotorula graminis WP1.</title>
        <authorList>
            <person name="Firrincieli A."/>
            <person name="Otillar R."/>
            <person name="Salamov A."/>
            <person name="Schmutz J."/>
            <person name="Khan Z."/>
            <person name="Redman R.S."/>
            <person name="Fleck N.D."/>
            <person name="Lindquist E."/>
            <person name="Grigoriev I.V."/>
            <person name="Doty S.L."/>
        </authorList>
    </citation>
    <scope>NUCLEOTIDE SEQUENCE [LARGE SCALE GENOMIC DNA]</scope>
    <source>
        <strain evidence="3 4">WP1</strain>
    </source>
</reference>
<dbReference type="InterPro" id="IPR001155">
    <property type="entry name" value="OxRdtase_FMN_N"/>
</dbReference>
<dbReference type="OrthoDB" id="276546at2759"/>
<dbReference type="EMBL" id="KQ474074">
    <property type="protein sequence ID" value="KPV77651.1"/>
    <property type="molecule type" value="Genomic_DNA"/>
</dbReference>
<gene>
    <name evidence="3" type="ORF">RHOBADRAFT_49281</name>
</gene>
<evidence type="ECO:0000256" key="1">
    <source>
        <dbReference type="SAM" id="MobiDB-lite"/>
    </source>
</evidence>
<proteinExistence type="predicted"/>
<dbReference type="InterPro" id="IPR045247">
    <property type="entry name" value="Oye-like"/>
</dbReference>
<dbReference type="FunFam" id="3.20.20.70:FF:000138">
    <property type="entry name" value="NADPH dehydrogenase 1"/>
    <property type="match status" value="1"/>
</dbReference>
<protein>
    <recommendedName>
        <fullName evidence="2">NADH:flavin oxidoreductase/NADH oxidase N-terminal domain-containing protein</fullName>
    </recommendedName>
</protein>
<dbReference type="Gene3D" id="3.20.20.70">
    <property type="entry name" value="Aldolase class I"/>
    <property type="match status" value="1"/>
</dbReference>
<keyword evidence="4" id="KW-1185">Reference proteome</keyword>
<dbReference type="GO" id="GO:0010181">
    <property type="term" value="F:FMN binding"/>
    <property type="evidence" value="ECO:0007669"/>
    <property type="project" value="InterPro"/>
</dbReference>
<name>A0A194SDX7_RHOGW</name>
<dbReference type="AlphaFoldDB" id="A0A194SDX7"/>
<dbReference type="RefSeq" id="XP_018273700.1">
    <property type="nucleotide sequence ID" value="XM_018415235.1"/>
</dbReference>
<evidence type="ECO:0000313" key="3">
    <source>
        <dbReference type="EMBL" id="KPV77651.1"/>
    </source>
</evidence>
<dbReference type="InterPro" id="IPR013785">
    <property type="entry name" value="Aldolase_TIM"/>
</dbReference>
<dbReference type="GO" id="GO:0003959">
    <property type="term" value="F:NADPH dehydrogenase activity"/>
    <property type="evidence" value="ECO:0007669"/>
    <property type="project" value="TreeGrafter"/>
</dbReference>
<dbReference type="CDD" id="cd02933">
    <property type="entry name" value="OYE_like_FMN"/>
    <property type="match status" value="1"/>
</dbReference>
<organism evidence="3 4">
    <name type="scientific">Rhodotorula graminis (strain WP1)</name>
    <dbReference type="NCBI Taxonomy" id="578459"/>
    <lineage>
        <taxon>Eukaryota</taxon>
        <taxon>Fungi</taxon>
        <taxon>Dikarya</taxon>
        <taxon>Basidiomycota</taxon>
        <taxon>Pucciniomycotina</taxon>
        <taxon>Microbotryomycetes</taxon>
        <taxon>Sporidiobolales</taxon>
        <taxon>Sporidiobolaceae</taxon>
        <taxon>Rhodotorula</taxon>
    </lineage>
</organism>
<accession>A0A194SDX7</accession>
<feature type="domain" description="NADH:flavin oxidoreductase/NADH oxidase N-terminal" evidence="2">
    <location>
        <begin position="8"/>
        <end position="341"/>
    </location>
</feature>
<dbReference type="GeneID" id="28975683"/>
<evidence type="ECO:0000313" key="4">
    <source>
        <dbReference type="Proteomes" id="UP000053890"/>
    </source>
</evidence>
<sequence length="374" mass="41470">MTATKTALFAPIRVGSMELEHRNVLAPLTRFRADDEHVHHDVAAEYYAQRGSFPGTMLITEATFIDPKAGTYDNAPGIYSRAQVDGWRKVVDAVHAKGSKIVMQLWALGRAADPKALKRETGEEVQSASDIPFEGGAKPRPLTKDEIKEYVGFYARAAKMFIEEAGGDACEIHNANGYLPDQFLQTNSNQRTDEYGGSVENRARFSLEILKAVTDAVGAERVGIRLSPYSTFQGMKMPLKDIHETFSYLVKQIAERHSDLAYIHAVESRIAGNADVPEDKAETLDFLQDLWAPRPFIVAGGFDPESARAAADSRENTLVAWGRLWISSPDLPRRVRDGIPLTPYNRDTFYLKGPTQTKGYTDYPTADETAPAKI</sequence>
<dbReference type="PANTHER" id="PTHR22893">
    <property type="entry name" value="NADH OXIDOREDUCTASE-RELATED"/>
    <property type="match status" value="1"/>
</dbReference>
<dbReference type="PANTHER" id="PTHR22893:SF91">
    <property type="entry name" value="NADPH DEHYDROGENASE 2-RELATED"/>
    <property type="match status" value="1"/>
</dbReference>
<dbReference type="OMA" id="WHVGRFS"/>
<dbReference type="Pfam" id="PF00724">
    <property type="entry name" value="Oxidored_FMN"/>
    <property type="match status" value="1"/>
</dbReference>
<dbReference type="STRING" id="578459.A0A194SDX7"/>
<feature type="region of interest" description="Disordered" evidence="1">
    <location>
        <begin position="353"/>
        <end position="374"/>
    </location>
</feature>
<dbReference type="Proteomes" id="UP000053890">
    <property type="component" value="Unassembled WGS sequence"/>
</dbReference>
<dbReference type="SUPFAM" id="SSF51395">
    <property type="entry name" value="FMN-linked oxidoreductases"/>
    <property type="match status" value="1"/>
</dbReference>